<dbReference type="EMBL" id="CP002792">
    <property type="protein sequence ID" value="AEH06311.1"/>
    <property type="molecule type" value="Genomic_DNA"/>
</dbReference>
<dbReference type="RefSeq" id="WP_013866497.1">
    <property type="nucleotide sequence ID" value="NC_015636.1"/>
</dbReference>
<gene>
    <name evidence="1" type="ordered locus">Metok_0321</name>
</gene>
<protein>
    <submittedName>
        <fullName evidence="1">Uncharacterized protein</fullName>
    </submittedName>
</protein>
<sequence length="166" mass="19531">MKDIIIDAKTSIDLDMNINAIDQANINSLIYLDIKPFDKVNIIYSNNKIFSGIVTDTELNIAFGQKNYSYTVNSPLFLLKKTKIENSYTTFLQLFLKQCCDMCNLYLDYRLDKNPIMAVEKIDYFSMLKKSVIYTKNYNTRFYIDYENNKLVFTDKTDGFYNKIKK</sequence>
<keyword evidence="2" id="KW-1185">Reference proteome</keyword>
<dbReference type="eggNOG" id="arCOG09650">
    <property type="taxonomic scope" value="Archaea"/>
</dbReference>
<dbReference type="GeneID" id="10772439"/>
<accession>F8AKB1</accession>
<reference evidence="1" key="1">
    <citation type="submission" date="2011-05" db="EMBL/GenBank/DDBJ databases">
        <title>Complete sequence of chromosome of Methanothermococcus okinawensis IH1.</title>
        <authorList>
            <consortium name="US DOE Joint Genome Institute"/>
            <person name="Lucas S."/>
            <person name="Han J."/>
            <person name="Lapidus A."/>
            <person name="Cheng J.-F."/>
            <person name="Goodwin L."/>
            <person name="Pitluck S."/>
            <person name="Peters L."/>
            <person name="Mikhailova N."/>
            <person name="Held B."/>
            <person name="Han C."/>
            <person name="Tapia R."/>
            <person name="Land M."/>
            <person name="Hauser L."/>
            <person name="Kyrpides N."/>
            <person name="Ivanova N."/>
            <person name="Pagani I."/>
            <person name="Sieprawska-Lupa M."/>
            <person name="Takai K."/>
            <person name="Miyazaki J."/>
            <person name="Whitman W."/>
            <person name="Woyke T."/>
        </authorList>
    </citation>
    <scope>NUCLEOTIDE SEQUENCE [LARGE SCALE GENOMIC DNA]</scope>
    <source>
        <strain evidence="1">IH1</strain>
    </source>
</reference>
<dbReference type="STRING" id="647113.Metok_0321"/>
<evidence type="ECO:0000313" key="2">
    <source>
        <dbReference type="Proteomes" id="UP000009296"/>
    </source>
</evidence>
<proteinExistence type="predicted"/>
<dbReference type="AlphaFoldDB" id="F8AKB1"/>
<evidence type="ECO:0000313" key="1">
    <source>
        <dbReference type="EMBL" id="AEH06311.1"/>
    </source>
</evidence>
<dbReference type="HOGENOM" id="CLU_1465090_0_0_2"/>
<organism evidence="1 2">
    <name type="scientific">Methanothermococcus okinawensis (strain DSM 14208 / JCM 11175 / IH1)</name>
    <dbReference type="NCBI Taxonomy" id="647113"/>
    <lineage>
        <taxon>Archaea</taxon>
        <taxon>Methanobacteriati</taxon>
        <taxon>Methanobacteriota</taxon>
        <taxon>Methanomada group</taxon>
        <taxon>Methanococci</taxon>
        <taxon>Methanococcales</taxon>
        <taxon>Methanococcaceae</taxon>
        <taxon>Methanothermococcus</taxon>
    </lineage>
</organism>
<dbReference type="KEGG" id="mok:Metok_0321"/>
<dbReference type="Proteomes" id="UP000009296">
    <property type="component" value="Chromosome"/>
</dbReference>
<name>F8AKB1_METOI</name>